<name>A0ABN6LAJ9_9BACT</name>
<dbReference type="Pfam" id="PF03572">
    <property type="entry name" value="Peptidase_S41"/>
    <property type="match status" value="1"/>
</dbReference>
<dbReference type="Gene3D" id="3.30.750.44">
    <property type="match status" value="1"/>
</dbReference>
<dbReference type="Pfam" id="PF22694">
    <property type="entry name" value="CtpB_N-like"/>
    <property type="match status" value="1"/>
</dbReference>
<dbReference type="Pfam" id="PF17820">
    <property type="entry name" value="PDZ_6"/>
    <property type="match status" value="1"/>
</dbReference>
<evidence type="ECO:0000313" key="10">
    <source>
        <dbReference type="Proteomes" id="UP001354989"/>
    </source>
</evidence>
<evidence type="ECO:0000259" key="7">
    <source>
        <dbReference type="SMART" id="SM00228"/>
    </source>
</evidence>
<accession>A0ABN6LAJ9</accession>
<evidence type="ECO:0000256" key="2">
    <source>
        <dbReference type="ARBA" id="ARBA00022670"/>
    </source>
</evidence>
<dbReference type="InterPro" id="IPR041489">
    <property type="entry name" value="PDZ_6"/>
</dbReference>
<dbReference type="Gene3D" id="2.30.42.10">
    <property type="match status" value="1"/>
</dbReference>
<dbReference type="NCBIfam" id="TIGR00225">
    <property type="entry name" value="prc"/>
    <property type="match status" value="1"/>
</dbReference>
<dbReference type="InterPro" id="IPR005151">
    <property type="entry name" value="Tail-specific_protease"/>
</dbReference>
<protein>
    <submittedName>
        <fullName evidence="9">Peptidase S41</fullName>
    </submittedName>
</protein>
<feature type="coiled-coil region" evidence="6">
    <location>
        <begin position="476"/>
        <end position="503"/>
    </location>
</feature>
<dbReference type="SUPFAM" id="SSF50156">
    <property type="entry name" value="PDZ domain-like"/>
    <property type="match status" value="1"/>
</dbReference>
<sequence>MYQITKQMKINFKKLFLPAVLGISLIGLFSFTKNDQADRYFQIAKNLDIFATTFKEINTYYVDQVNPSDLVKTAIDAMLASLDPYTNYIPENEIEDYRTMTTGQYGGIGAIIGRQHEKNVIIMPYLGFPAQKSGLRTADELLSIDGIDVKEKNVADISKLLKGQANTKLIVKVKRHGAEEPIDIPIMREKITLKNVPWHGMISDGIGYIKLSDFTTDAGKEVKDALKELEAKGAKKVVLDLRDNPGGLLNEAVNVASVFIPRGSEVVNTKGKMTDWNKTYNTSNNPVDTDIPLAVLTSSRSASAAEIVSGVMQDYDRGVLIGDRTFGKGLVQATRPLAYNSQLKVTTAKYYIPSGRCIQAIDYSHRNEDGSVGKVPDSLKVEFNTANGRPVYDGGGITPDIKTERQYIAPITISLIARGWVFDYATEYFYKHDKISEPANFEISDEDFADFVSWLDDKDYDYTTKVEKTLDDLKEYAKKEKYYDDIEAEIKDLEQSVKHDKKKDLQKFKKEIKTVLSEEIVSRYYYREGLIEASFKTDNTVQKAIEVLNNTAEYNKLLTDKTDKSKKED</sequence>
<dbReference type="InterPro" id="IPR055210">
    <property type="entry name" value="CtpA/B_N"/>
</dbReference>
<feature type="domain" description="PDZ" evidence="7">
    <location>
        <begin position="106"/>
        <end position="177"/>
    </location>
</feature>
<dbReference type="InterPro" id="IPR036034">
    <property type="entry name" value="PDZ_sf"/>
</dbReference>
<keyword evidence="10" id="KW-1185">Reference proteome</keyword>
<dbReference type="InterPro" id="IPR004447">
    <property type="entry name" value="Peptidase_S41A"/>
</dbReference>
<dbReference type="EMBL" id="AP025292">
    <property type="protein sequence ID" value="BDD00199.1"/>
    <property type="molecule type" value="Genomic_DNA"/>
</dbReference>
<dbReference type="SMART" id="SM00228">
    <property type="entry name" value="PDZ"/>
    <property type="match status" value="1"/>
</dbReference>
<feature type="domain" description="Tail specific protease" evidence="8">
    <location>
        <begin position="179"/>
        <end position="366"/>
    </location>
</feature>
<evidence type="ECO:0000256" key="5">
    <source>
        <dbReference type="RuleBase" id="RU004404"/>
    </source>
</evidence>
<reference evidence="9 10" key="1">
    <citation type="submission" date="2021-12" db="EMBL/GenBank/DDBJ databases">
        <title>Genome sequencing of bacteria with rrn-lacking chromosome and rrn-plasmid.</title>
        <authorList>
            <person name="Anda M."/>
            <person name="Iwasaki W."/>
        </authorList>
    </citation>
    <scope>NUCLEOTIDE SEQUENCE [LARGE SCALE GENOMIC DNA]</scope>
    <source>
        <strain evidence="9 10">NBRC 101262</strain>
    </source>
</reference>
<keyword evidence="6" id="KW-0175">Coiled coil</keyword>
<dbReference type="CDD" id="cd07560">
    <property type="entry name" value="Peptidase_S41_CPP"/>
    <property type="match status" value="1"/>
</dbReference>
<dbReference type="SMART" id="SM00245">
    <property type="entry name" value="TSPc"/>
    <property type="match status" value="1"/>
</dbReference>
<gene>
    <name evidence="9" type="ORF">PEPS_24790</name>
</gene>
<dbReference type="PANTHER" id="PTHR32060">
    <property type="entry name" value="TAIL-SPECIFIC PROTEASE"/>
    <property type="match status" value="1"/>
</dbReference>
<evidence type="ECO:0000256" key="4">
    <source>
        <dbReference type="ARBA" id="ARBA00022825"/>
    </source>
</evidence>
<evidence type="ECO:0000259" key="8">
    <source>
        <dbReference type="SMART" id="SM00245"/>
    </source>
</evidence>
<evidence type="ECO:0000313" key="9">
    <source>
        <dbReference type="EMBL" id="BDD00199.1"/>
    </source>
</evidence>
<dbReference type="CDD" id="cd06782">
    <property type="entry name" value="cpPDZ_CPP-like"/>
    <property type="match status" value="1"/>
</dbReference>
<comment type="similarity">
    <text evidence="1 5">Belongs to the peptidase S41A family.</text>
</comment>
<keyword evidence="2 5" id="KW-0645">Protease</keyword>
<dbReference type="InterPro" id="IPR029045">
    <property type="entry name" value="ClpP/crotonase-like_dom_sf"/>
</dbReference>
<dbReference type="PANTHER" id="PTHR32060:SF30">
    <property type="entry name" value="CARBOXY-TERMINAL PROCESSING PROTEASE CTPA"/>
    <property type="match status" value="1"/>
</dbReference>
<keyword evidence="4 5" id="KW-0720">Serine protease</keyword>
<dbReference type="InterPro" id="IPR001478">
    <property type="entry name" value="PDZ"/>
</dbReference>
<dbReference type="SUPFAM" id="SSF52096">
    <property type="entry name" value="ClpP/crotonase"/>
    <property type="match status" value="1"/>
</dbReference>
<evidence type="ECO:0000256" key="1">
    <source>
        <dbReference type="ARBA" id="ARBA00009179"/>
    </source>
</evidence>
<dbReference type="Gene3D" id="3.90.226.10">
    <property type="entry name" value="2-enoyl-CoA Hydratase, Chain A, domain 1"/>
    <property type="match status" value="1"/>
</dbReference>
<proteinExistence type="inferred from homology"/>
<evidence type="ECO:0000256" key="3">
    <source>
        <dbReference type="ARBA" id="ARBA00022801"/>
    </source>
</evidence>
<organism evidence="9 10">
    <name type="scientific">Persicobacter psychrovividus</name>
    <dbReference type="NCBI Taxonomy" id="387638"/>
    <lineage>
        <taxon>Bacteria</taxon>
        <taxon>Pseudomonadati</taxon>
        <taxon>Bacteroidota</taxon>
        <taxon>Cytophagia</taxon>
        <taxon>Cytophagales</taxon>
        <taxon>Persicobacteraceae</taxon>
        <taxon>Persicobacter</taxon>
    </lineage>
</organism>
<dbReference type="Proteomes" id="UP001354989">
    <property type="component" value="Chromosome"/>
</dbReference>
<evidence type="ECO:0000256" key="6">
    <source>
        <dbReference type="SAM" id="Coils"/>
    </source>
</evidence>
<keyword evidence="3 5" id="KW-0378">Hydrolase</keyword>